<evidence type="ECO:0000313" key="2">
    <source>
        <dbReference type="EMBL" id="RRT67541.1"/>
    </source>
</evidence>
<accession>A0A426ZU93</accession>
<comment type="caution">
    <text evidence="2">The sequence shown here is derived from an EMBL/GenBank/DDBJ whole genome shotgun (WGS) entry which is preliminary data.</text>
</comment>
<feature type="region of interest" description="Disordered" evidence="1">
    <location>
        <begin position="66"/>
        <end position="86"/>
    </location>
</feature>
<protein>
    <submittedName>
        <fullName evidence="2">Uncharacterized protein</fullName>
    </submittedName>
</protein>
<evidence type="ECO:0000256" key="1">
    <source>
        <dbReference type="SAM" id="MobiDB-lite"/>
    </source>
</evidence>
<name>A0A426ZU93_ENSVE</name>
<proteinExistence type="predicted"/>
<dbReference type="AlphaFoldDB" id="A0A426ZU93"/>
<feature type="compositionally biased region" description="Low complexity" evidence="1">
    <location>
        <begin position="67"/>
        <end position="86"/>
    </location>
</feature>
<gene>
    <name evidence="2" type="ORF">B296_00023059</name>
</gene>
<organism evidence="2 3">
    <name type="scientific">Ensete ventricosum</name>
    <name type="common">Abyssinian banana</name>
    <name type="synonym">Musa ensete</name>
    <dbReference type="NCBI Taxonomy" id="4639"/>
    <lineage>
        <taxon>Eukaryota</taxon>
        <taxon>Viridiplantae</taxon>
        <taxon>Streptophyta</taxon>
        <taxon>Embryophyta</taxon>
        <taxon>Tracheophyta</taxon>
        <taxon>Spermatophyta</taxon>
        <taxon>Magnoliopsida</taxon>
        <taxon>Liliopsida</taxon>
        <taxon>Zingiberales</taxon>
        <taxon>Musaceae</taxon>
        <taxon>Ensete</taxon>
    </lineage>
</organism>
<sequence length="148" mass="15614">MIDGVLVGCEKNNDKRHRTDLEISQILRGITILFSNGCHSPPLLPSSSDHRCACDGAARRWRPPCPRAATPTADAVPTEGTSTSTAPAGATNYWKPLLRVIALAGGASARKQSSYGCRACSRPPACGMLPLQAVAPCRLAVGDCPYLL</sequence>
<reference evidence="2 3" key="1">
    <citation type="journal article" date="2014" name="Agronomy (Basel)">
        <title>A Draft Genome Sequence for Ensete ventricosum, the Drought-Tolerant Tree Against Hunger.</title>
        <authorList>
            <person name="Harrison J."/>
            <person name="Moore K.A."/>
            <person name="Paszkiewicz K."/>
            <person name="Jones T."/>
            <person name="Grant M."/>
            <person name="Ambacheew D."/>
            <person name="Muzemil S."/>
            <person name="Studholme D.J."/>
        </authorList>
    </citation>
    <scope>NUCLEOTIDE SEQUENCE [LARGE SCALE GENOMIC DNA]</scope>
</reference>
<dbReference type="EMBL" id="AMZH03005009">
    <property type="protein sequence ID" value="RRT67541.1"/>
    <property type="molecule type" value="Genomic_DNA"/>
</dbReference>
<evidence type="ECO:0000313" key="3">
    <source>
        <dbReference type="Proteomes" id="UP000287651"/>
    </source>
</evidence>
<dbReference type="Proteomes" id="UP000287651">
    <property type="component" value="Unassembled WGS sequence"/>
</dbReference>